<comment type="caution">
    <text evidence="2">The sequence shown here is derived from an EMBL/GenBank/DDBJ whole genome shotgun (WGS) entry which is preliminary data.</text>
</comment>
<sequence length="122" mass="13392">MKELKLRFNAELKHISLVLEICRLATTDQSSFLLAITEALNNAVEHSGTAEIQLELHFSPGEIEAIIITEGVAFDSSQVVGFPAPELQAEGGFGLPIIQHLSDAMEYSYLNGKNILILKKKI</sequence>
<protein>
    <recommendedName>
        <fullName evidence="1">Histidine kinase/HSP90-like ATPase domain-containing protein</fullName>
    </recommendedName>
</protein>
<reference evidence="3" key="1">
    <citation type="submission" date="2017-08" db="EMBL/GenBank/DDBJ databases">
        <title>A dynamic microbial community with high functional redundancy inhabits the cold, oxic subseafloor aquifer.</title>
        <authorList>
            <person name="Tully B.J."/>
            <person name="Wheat C.G."/>
            <person name="Glazer B.T."/>
            <person name="Huber J.A."/>
        </authorList>
    </citation>
    <scope>NUCLEOTIDE SEQUENCE [LARGE SCALE GENOMIC DNA]</scope>
</reference>
<dbReference type="InterPro" id="IPR003594">
    <property type="entry name" value="HATPase_dom"/>
</dbReference>
<dbReference type="Proteomes" id="UP000218113">
    <property type="component" value="Unassembled WGS sequence"/>
</dbReference>
<dbReference type="Gene3D" id="3.30.565.10">
    <property type="entry name" value="Histidine kinase-like ATPase, C-terminal domain"/>
    <property type="match status" value="1"/>
</dbReference>
<dbReference type="SUPFAM" id="SSF55874">
    <property type="entry name" value="ATPase domain of HSP90 chaperone/DNA topoisomerase II/histidine kinase"/>
    <property type="match status" value="1"/>
</dbReference>
<feature type="domain" description="Histidine kinase/HSP90-like ATPase" evidence="1">
    <location>
        <begin position="25"/>
        <end position="120"/>
    </location>
</feature>
<evidence type="ECO:0000313" key="3">
    <source>
        <dbReference type="Proteomes" id="UP000218113"/>
    </source>
</evidence>
<dbReference type="CDD" id="cd16936">
    <property type="entry name" value="HATPase_RsbW-like"/>
    <property type="match status" value="1"/>
</dbReference>
<proteinExistence type="predicted"/>
<accession>A0A2A4T6F8</accession>
<dbReference type="AlphaFoldDB" id="A0A2A4T6F8"/>
<dbReference type="Pfam" id="PF13581">
    <property type="entry name" value="HATPase_c_2"/>
    <property type="match status" value="1"/>
</dbReference>
<evidence type="ECO:0000259" key="1">
    <source>
        <dbReference type="Pfam" id="PF13581"/>
    </source>
</evidence>
<organism evidence="2 3">
    <name type="scientific">SAR324 cluster bacterium</name>
    <dbReference type="NCBI Taxonomy" id="2024889"/>
    <lineage>
        <taxon>Bacteria</taxon>
        <taxon>Deltaproteobacteria</taxon>
        <taxon>SAR324 cluster</taxon>
    </lineage>
</organism>
<evidence type="ECO:0000313" key="2">
    <source>
        <dbReference type="EMBL" id="PCI28911.1"/>
    </source>
</evidence>
<dbReference type="EMBL" id="NVSR01000023">
    <property type="protein sequence ID" value="PCI28911.1"/>
    <property type="molecule type" value="Genomic_DNA"/>
</dbReference>
<gene>
    <name evidence="2" type="ORF">COB67_05320</name>
</gene>
<dbReference type="InterPro" id="IPR036890">
    <property type="entry name" value="HATPase_C_sf"/>
</dbReference>
<name>A0A2A4T6F8_9DELT</name>